<sequence length="212" mass="22337">MAVNRDEGVRRDTRVQITRKTVLAIPEFCPVDLNKISKGHSVLNYMHKMVLSHGKLKTMSIKELDGGSATESGGDVFGPGEKLQTVASSGGVQARLSVTRSETATRRLSRSKADALVSITTSSKSIAHCSKRCTAAIMVKELSGALASAKRVKASPAVIQDLENQLLDCVVDCAAKPKCARGDGSESGDGTDAHSLAAAERRRMSGRGGARG</sequence>
<evidence type="ECO:0000256" key="1">
    <source>
        <dbReference type="SAM" id="MobiDB-lite"/>
    </source>
</evidence>
<feature type="region of interest" description="Disordered" evidence="1">
    <location>
        <begin position="180"/>
        <end position="212"/>
    </location>
</feature>
<evidence type="ECO:0000313" key="3">
    <source>
        <dbReference type="Proteomes" id="UP000218209"/>
    </source>
</evidence>
<dbReference type="EMBL" id="KV918860">
    <property type="protein sequence ID" value="OSX76612.1"/>
    <property type="molecule type" value="Genomic_DNA"/>
</dbReference>
<gene>
    <name evidence="2" type="ORF">BU14_0183s0005</name>
</gene>
<reference evidence="2 3" key="1">
    <citation type="submission" date="2017-03" db="EMBL/GenBank/DDBJ databases">
        <title>WGS assembly of Porphyra umbilicalis.</title>
        <authorList>
            <person name="Brawley S.H."/>
            <person name="Blouin N.A."/>
            <person name="Ficko-Blean E."/>
            <person name="Wheeler G.L."/>
            <person name="Lohr M."/>
            <person name="Goodson H.V."/>
            <person name="Jenkins J.W."/>
            <person name="Blaby-Haas C.E."/>
            <person name="Helliwell K.E."/>
            <person name="Chan C."/>
            <person name="Marriage T."/>
            <person name="Bhattacharya D."/>
            <person name="Klein A.S."/>
            <person name="Badis Y."/>
            <person name="Brodie J."/>
            <person name="Cao Y."/>
            <person name="Collen J."/>
            <person name="Dittami S.M."/>
            <person name="Gachon C.M."/>
            <person name="Green B.R."/>
            <person name="Karpowicz S."/>
            <person name="Kim J.W."/>
            <person name="Kudahl U."/>
            <person name="Lin S."/>
            <person name="Michel G."/>
            <person name="Mittag M."/>
            <person name="Olson B.J."/>
            <person name="Pangilinan J."/>
            <person name="Peng Y."/>
            <person name="Qiu H."/>
            <person name="Shu S."/>
            <person name="Singer J.T."/>
            <person name="Smith A.G."/>
            <person name="Sprecher B.N."/>
            <person name="Wagner V."/>
            <person name="Wang W."/>
            <person name="Wang Z.-Y."/>
            <person name="Yan J."/>
            <person name="Yarish C."/>
            <person name="Zoeuner-Riek S."/>
            <person name="Zhuang Y."/>
            <person name="Zou Y."/>
            <person name="Lindquist E.A."/>
            <person name="Grimwood J."/>
            <person name="Barry K."/>
            <person name="Rokhsar D.S."/>
            <person name="Schmutz J."/>
            <person name="Stiller J.W."/>
            <person name="Grossman A.R."/>
            <person name="Prochnik S.E."/>
        </authorList>
    </citation>
    <scope>NUCLEOTIDE SEQUENCE [LARGE SCALE GENOMIC DNA]</scope>
    <source>
        <strain evidence="2">4086291</strain>
    </source>
</reference>
<keyword evidence="3" id="KW-1185">Reference proteome</keyword>
<dbReference type="AlphaFoldDB" id="A0A1X6P6U3"/>
<organism evidence="2 3">
    <name type="scientific">Porphyra umbilicalis</name>
    <name type="common">Purple laver</name>
    <name type="synonym">Red alga</name>
    <dbReference type="NCBI Taxonomy" id="2786"/>
    <lineage>
        <taxon>Eukaryota</taxon>
        <taxon>Rhodophyta</taxon>
        <taxon>Bangiophyceae</taxon>
        <taxon>Bangiales</taxon>
        <taxon>Bangiaceae</taxon>
        <taxon>Porphyra</taxon>
    </lineage>
</organism>
<protein>
    <submittedName>
        <fullName evidence="2">Uncharacterized protein</fullName>
    </submittedName>
</protein>
<accession>A0A1X6P6U3</accession>
<name>A0A1X6P6U3_PORUM</name>
<evidence type="ECO:0000313" key="2">
    <source>
        <dbReference type="EMBL" id="OSX76612.1"/>
    </source>
</evidence>
<dbReference type="Proteomes" id="UP000218209">
    <property type="component" value="Unassembled WGS sequence"/>
</dbReference>
<proteinExistence type="predicted"/>